<accession>A0A1I7G637</accession>
<sequence>MTQAHTSPSRTAHHQHGVALFVVIVVVLLSSLLVMWGARTSLFNELVVGNDADYQRAFAAAQSLIQDAELDIRSAEPDTNNKTADGVDCSPGVDICRMGLSDYQIPASRENEKVGILLAKLATSHSNTEGCQKGLCIKRTGKQDFWNDTATLAKMANSAVGARYGQFTGAAKGSSSAPANPILADTSAANKGGWYWIEIMPYIKPATGGNGLIVNASATSSNEPELLRPNLDPNVAYRITALAYGLKGSMVVLQETYAQQRRKD</sequence>
<feature type="domain" description="PilX/PilW C-terminal" evidence="2">
    <location>
        <begin position="133"/>
        <end position="258"/>
    </location>
</feature>
<keyword evidence="1" id="KW-0812">Transmembrane</keyword>
<keyword evidence="5" id="KW-1185">Reference proteome</keyword>
<evidence type="ECO:0000256" key="1">
    <source>
        <dbReference type="SAM" id="Phobius"/>
    </source>
</evidence>
<dbReference type="Pfam" id="PF14341">
    <property type="entry name" value="PilX_N"/>
    <property type="match status" value="1"/>
</dbReference>
<gene>
    <name evidence="4" type="ORF">SAMN04489707_100471</name>
</gene>
<dbReference type="RefSeq" id="WP_054254827.1">
    <property type="nucleotide sequence ID" value="NZ_CYIG01000002.1"/>
</dbReference>
<organism evidence="4 5">
    <name type="scientific">Paenacidovorax caeni</name>
    <dbReference type="NCBI Taxonomy" id="343013"/>
    <lineage>
        <taxon>Bacteria</taxon>
        <taxon>Pseudomonadati</taxon>
        <taxon>Pseudomonadota</taxon>
        <taxon>Betaproteobacteria</taxon>
        <taxon>Burkholderiales</taxon>
        <taxon>Comamonadaceae</taxon>
        <taxon>Paenacidovorax</taxon>
    </lineage>
</organism>
<dbReference type="STRING" id="343013.SAMN04489707_100471"/>
<dbReference type="Pfam" id="PF13681">
    <property type="entry name" value="PilX"/>
    <property type="match status" value="1"/>
</dbReference>
<protein>
    <submittedName>
        <fullName evidence="4">Type IV pilus assembly protein PilX</fullName>
    </submittedName>
</protein>
<evidence type="ECO:0000259" key="3">
    <source>
        <dbReference type="Pfam" id="PF14341"/>
    </source>
</evidence>
<proteinExistence type="predicted"/>
<keyword evidence="1" id="KW-1133">Transmembrane helix</keyword>
<evidence type="ECO:0000313" key="5">
    <source>
        <dbReference type="Proteomes" id="UP000183656"/>
    </source>
</evidence>
<dbReference type="OrthoDB" id="8793903at2"/>
<evidence type="ECO:0000259" key="2">
    <source>
        <dbReference type="Pfam" id="PF13681"/>
    </source>
</evidence>
<keyword evidence="1" id="KW-0472">Membrane</keyword>
<feature type="transmembrane region" description="Helical" evidence="1">
    <location>
        <begin position="18"/>
        <end position="38"/>
    </location>
</feature>
<dbReference type="Proteomes" id="UP000183656">
    <property type="component" value="Unassembled WGS sequence"/>
</dbReference>
<evidence type="ECO:0000313" key="4">
    <source>
        <dbReference type="EMBL" id="SFU43893.1"/>
    </source>
</evidence>
<dbReference type="InterPro" id="IPR025746">
    <property type="entry name" value="PilX_N_dom"/>
</dbReference>
<name>A0A1I7G637_9BURK</name>
<reference evidence="4 5" key="1">
    <citation type="submission" date="2016-10" db="EMBL/GenBank/DDBJ databases">
        <authorList>
            <person name="de Groot N.N."/>
        </authorList>
    </citation>
    <scope>NUCLEOTIDE SEQUENCE [LARGE SCALE GENOMIC DNA]</scope>
    <source>
        <strain evidence="4 5">R-24608</strain>
    </source>
</reference>
<dbReference type="InterPro" id="IPR025205">
    <property type="entry name" value="PilX/PilW_C"/>
</dbReference>
<dbReference type="EMBL" id="FPBX01000004">
    <property type="protein sequence ID" value="SFU43893.1"/>
    <property type="molecule type" value="Genomic_DNA"/>
</dbReference>
<feature type="domain" description="Type 4 fimbrial biogenesis protein PilX N-terminal" evidence="3">
    <location>
        <begin position="17"/>
        <end position="63"/>
    </location>
</feature>
<dbReference type="AlphaFoldDB" id="A0A1I7G637"/>